<dbReference type="Pfam" id="PF00196">
    <property type="entry name" value="GerE"/>
    <property type="match status" value="1"/>
</dbReference>
<proteinExistence type="predicted"/>
<dbReference type="CDD" id="cd06170">
    <property type="entry name" value="LuxR_C_like"/>
    <property type="match status" value="1"/>
</dbReference>
<dbReference type="PROSITE" id="PS50043">
    <property type="entry name" value="HTH_LUXR_2"/>
    <property type="match status" value="1"/>
</dbReference>
<evidence type="ECO:0000256" key="5">
    <source>
        <dbReference type="PROSITE-ProRule" id="PRU00169"/>
    </source>
</evidence>
<dbReference type="InterPro" id="IPR001789">
    <property type="entry name" value="Sig_transdc_resp-reg_receiver"/>
</dbReference>
<evidence type="ECO:0000259" key="7">
    <source>
        <dbReference type="PROSITE" id="PS50110"/>
    </source>
</evidence>
<feature type="domain" description="HTH luxR-type" evidence="6">
    <location>
        <begin position="146"/>
        <end position="211"/>
    </location>
</feature>
<dbReference type="Gene3D" id="3.40.50.2300">
    <property type="match status" value="1"/>
</dbReference>
<dbReference type="Proteomes" id="UP000198662">
    <property type="component" value="Unassembled WGS sequence"/>
</dbReference>
<dbReference type="GO" id="GO:0006355">
    <property type="term" value="P:regulation of DNA-templated transcription"/>
    <property type="evidence" value="ECO:0007669"/>
    <property type="project" value="InterPro"/>
</dbReference>
<dbReference type="InterPro" id="IPR000792">
    <property type="entry name" value="Tscrpt_reg_LuxR_C"/>
</dbReference>
<dbReference type="InterPro" id="IPR039420">
    <property type="entry name" value="WalR-like"/>
</dbReference>
<keyword evidence="1 5" id="KW-0597">Phosphoprotein</keyword>
<dbReference type="PANTHER" id="PTHR43214">
    <property type="entry name" value="TWO-COMPONENT RESPONSE REGULATOR"/>
    <property type="match status" value="1"/>
</dbReference>
<dbReference type="PROSITE" id="PS00622">
    <property type="entry name" value="HTH_LUXR_1"/>
    <property type="match status" value="1"/>
</dbReference>
<reference evidence="9" key="1">
    <citation type="submission" date="2016-10" db="EMBL/GenBank/DDBJ databases">
        <authorList>
            <person name="Varghese N."/>
            <person name="Submissions S."/>
        </authorList>
    </citation>
    <scope>NUCLEOTIDE SEQUENCE [LARGE SCALE GENOMIC DNA]</scope>
    <source>
        <strain evidence="9">CGMCC 4.3147</strain>
    </source>
</reference>
<evidence type="ECO:0000313" key="8">
    <source>
        <dbReference type="EMBL" id="SDL24046.1"/>
    </source>
</evidence>
<feature type="modified residue" description="4-aspartylphosphate" evidence="5">
    <location>
        <position position="57"/>
    </location>
</feature>
<dbReference type="CDD" id="cd17535">
    <property type="entry name" value="REC_NarL-like"/>
    <property type="match status" value="1"/>
</dbReference>
<dbReference type="GO" id="GO:0003677">
    <property type="term" value="F:DNA binding"/>
    <property type="evidence" value="ECO:0007669"/>
    <property type="project" value="UniProtKB-KW"/>
</dbReference>
<evidence type="ECO:0000256" key="2">
    <source>
        <dbReference type="ARBA" id="ARBA00023015"/>
    </source>
</evidence>
<dbReference type="SMART" id="SM00421">
    <property type="entry name" value="HTH_LUXR"/>
    <property type="match status" value="1"/>
</dbReference>
<accession>A0A1G9IG58</accession>
<dbReference type="PRINTS" id="PR00038">
    <property type="entry name" value="HTHLUXR"/>
</dbReference>
<dbReference type="STRING" id="380244.SAMN05216298_3222"/>
<dbReference type="PROSITE" id="PS50110">
    <property type="entry name" value="RESPONSE_REGULATORY"/>
    <property type="match status" value="1"/>
</dbReference>
<dbReference type="OrthoDB" id="9808843at2"/>
<dbReference type="InterPro" id="IPR058245">
    <property type="entry name" value="NreC/VraR/RcsB-like_REC"/>
</dbReference>
<evidence type="ECO:0000256" key="1">
    <source>
        <dbReference type="ARBA" id="ARBA00022553"/>
    </source>
</evidence>
<evidence type="ECO:0000256" key="4">
    <source>
        <dbReference type="ARBA" id="ARBA00023163"/>
    </source>
</evidence>
<evidence type="ECO:0000313" key="9">
    <source>
        <dbReference type="Proteomes" id="UP000198662"/>
    </source>
</evidence>
<dbReference type="RefSeq" id="WP_091051014.1">
    <property type="nucleotide sequence ID" value="NZ_FNGF01000004.1"/>
</dbReference>
<dbReference type="SUPFAM" id="SSF46894">
    <property type="entry name" value="C-terminal effector domain of the bipartite response regulators"/>
    <property type="match status" value="1"/>
</dbReference>
<sequence>MTAPLRIALVDDEALIRSGFAAVIGAEPDLDVVAEGADGIDALAIARSGKADVMLMDVRMPKVDGIEATARITAELAAPPKILVVTTFDNDDYVWEALRAGADGFLLKRTRLEDLLAAVRLVARTDALLFPEAVRRLAAKAPVRSAPKGIGDLSDREREVLTLAARGLSNAEIAAELYLGRETVKTHLSAVYAKLGVRDRTQAVIAAYEGGLV</sequence>
<keyword evidence="3" id="KW-0238">DNA-binding</keyword>
<dbReference type="Pfam" id="PF00072">
    <property type="entry name" value="Response_reg"/>
    <property type="match status" value="1"/>
</dbReference>
<dbReference type="EMBL" id="FNGF01000004">
    <property type="protein sequence ID" value="SDL24046.1"/>
    <property type="molecule type" value="Genomic_DNA"/>
</dbReference>
<name>A0A1G9IG58_9ACTN</name>
<evidence type="ECO:0000259" key="6">
    <source>
        <dbReference type="PROSITE" id="PS50043"/>
    </source>
</evidence>
<keyword evidence="2" id="KW-0805">Transcription regulation</keyword>
<protein>
    <submittedName>
        <fullName evidence="8">Two component transcriptional regulator, LuxR family</fullName>
    </submittedName>
</protein>
<dbReference type="GO" id="GO:0000160">
    <property type="term" value="P:phosphorelay signal transduction system"/>
    <property type="evidence" value="ECO:0007669"/>
    <property type="project" value="InterPro"/>
</dbReference>
<keyword evidence="4" id="KW-0804">Transcription</keyword>
<evidence type="ECO:0000256" key="3">
    <source>
        <dbReference type="ARBA" id="ARBA00023125"/>
    </source>
</evidence>
<dbReference type="SUPFAM" id="SSF52172">
    <property type="entry name" value="CheY-like"/>
    <property type="match status" value="1"/>
</dbReference>
<dbReference type="InterPro" id="IPR016032">
    <property type="entry name" value="Sig_transdc_resp-reg_C-effctor"/>
</dbReference>
<gene>
    <name evidence="8" type="ORF">SAMN05216298_3222</name>
</gene>
<keyword evidence="9" id="KW-1185">Reference proteome</keyword>
<dbReference type="InterPro" id="IPR011006">
    <property type="entry name" value="CheY-like_superfamily"/>
</dbReference>
<organism evidence="8 9">
    <name type="scientific">Glycomyces sambucus</name>
    <dbReference type="NCBI Taxonomy" id="380244"/>
    <lineage>
        <taxon>Bacteria</taxon>
        <taxon>Bacillati</taxon>
        <taxon>Actinomycetota</taxon>
        <taxon>Actinomycetes</taxon>
        <taxon>Glycomycetales</taxon>
        <taxon>Glycomycetaceae</taxon>
        <taxon>Glycomyces</taxon>
    </lineage>
</organism>
<dbReference type="SMART" id="SM00448">
    <property type="entry name" value="REC"/>
    <property type="match status" value="1"/>
</dbReference>
<feature type="domain" description="Response regulatory" evidence="7">
    <location>
        <begin position="6"/>
        <end position="123"/>
    </location>
</feature>
<dbReference type="PANTHER" id="PTHR43214:SF24">
    <property type="entry name" value="TRANSCRIPTIONAL REGULATORY PROTEIN NARL-RELATED"/>
    <property type="match status" value="1"/>
</dbReference>
<dbReference type="AlphaFoldDB" id="A0A1G9IG58"/>